<dbReference type="AlphaFoldDB" id="A0A914AYN8"/>
<feature type="chain" id="PRO_5037035205" description="Reelin domain-containing protein" evidence="1">
    <location>
        <begin position="18"/>
        <end position="193"/>
    </location>
</feature>
<evidence type="ECO:0000259" key="2">
    <source>
        <dbReference type="PROSITE" id="PS51019"/>
    </source>
</evidence>
<evidence type="ECO:0000313" key="4">
    <source>
        <dbReference type="Proteomes" id="UP000887568"/>
    </source>
</evidence>
<feature type="signal peptide" evidence="1">
    <location>
        <begin position="1"/>
        <end position="17"/>
    </location>
</feature>
<dbReference type="OrthoDB" id="2419613at2759"/>
<dbReference type="InterPro" id="IPR002861">
    <property type="entry name" value="Reeler_dom"/>
</dbReference>
<dbReference type="RefSeq" id="XP_038069270.1">
    <property type="nucleotide sequence ID" value="XM_038213342.1"/>
</dbReference>
<dbReference type="InterPro" id="IPR042307">
    <property type="entry name" value="Reeler_sf"/>
</dbReference>
<dbReference type="Pfam" id="PF02014">
    <property type="entry name" value="Reeler"/>
    <property type="match status" value="1"/>
</dbReference>
<dbReference type="PANTHER" id="PTHR45828">
    <property type="entry name" value="CYTOCHROME B561/FERRIC REDUCTASE TRANSMEMBRANE"/>
    <property type="match status" value="1"/>
</dbReference>
<keyword evidence="1" id="KW-0732">Signal</keyword>
<proteinExistence type="predicted"/>
<evidence type="ECO:0000256" key="1">
    <source>
        <dbReference type="SAM" id="SignalP"/>
    </source>
</evidence>
<evidence type="ECO:0000313" key="3">
    <source>
        <dbReference type="EnsemblMetazoa" id="XP_038069270.1"/>
    </source>
</evidence>
<dbReference type="GO" id="GO:0016020">
    <property type="term" value="C:membrane"/>
    <property type="evidence" value="ECO:0007669"/>
    <property type="project" value="TreeGrafter"/>
</dbReference>
<name>A0A914AYN8_PATMI</name>
<dbReference type="Gene3D" id="2.60.40.4060">
    <property type="entry name" value="Reeler domain"/>
    <property type="match status" value="1"/>
</dbReference>
<dbReference type="CDD" id="cd08544">
    <property type="entry name" value="Reeler"/>
    <property type="match status" value="1"/>
</dbReference>
<keyword evidence="4" id="KW-1185">Reference proteome</keyword>
<protein>
    <recommendedName>
        <fullName evidence="2">Reelin domain-containing protein</fullName>
    </recommendedName>
</protein>
<dbReference type="PROSITE" id="PS51019">
    <property type="entry name" value="REELIN"/>
    <property type="match status" value="1"/>
</dbReference>
<sequence length="193" mass="20547">MYKSVWLLVMVVAVALANPDGPPTGANPQLCETMLPGHGATTASGKVPFAISLNADKYEKAKSIDVSVYAKDAAAPFRGFFVQARRVGGPTYDAVGSFISEPADGTQFIECGTHNSAWGHADRNKKTRVTATWMGPSTDIGPLLFNATVVGLSKEEYWTEVLSAEITFGSANGVRSQGMLLSAMVLLAYVVRK</sequence>
<dbReference type="PANTHER" id="PTHR45828:SF33">
    <property type="entry name" value="DOMON DOMAIN-CONTAINING PROTEIN"/>
    <property type="match status" value="1"/>
</dbReference>
<feature type="domain" description="Reelin" evidence="2">
    <location>
        <begin position="12"/>
        <end position="179"/>
    </location>
</feature>
<organism evidence="3 4">
    <name type="scientific">Patiria miniata</name>
    <name type="common">Bat star</name>
    <name type="synonym">Asterina miniata</name>
    <dbReference type="NCBI Taxonomy" id="46514"/>
    <lineage>
        <taxon>Eukaryota</taxon>
        <taxon>Metazoa</taxon>
        <taxon>Echinodermata</taxon>
        <taxon>Eleutherozoa</taxon>
        <taxon>Asterozoa</taxon>
        <taxon>Asteroidea</taxon>
        <taxon>Valvatacea</taxon>
        <taxon>Valvatida</taxon>
        <taxon>Asterinidae</taxon>
        <taxon>Patiria</taxon>
    </lineage>
</organism>
<dbReference type="OMA" id="NSAWGHA"/>
<accession>A0A914AYN8</accession>
<reference evidence="3" key="1">
    <citation type="submission" date="2022-11" db="UniProtKB">
        <authorList>
            <consortium name="EnsemblMetazoa"/>
        </authorList>
    </citation>
    <scope>IDENTIFICATION</scope>
</reference>
<dbReference type="InterPro" id="IPR051237">
    <property type="entry name" value="Ferric-chelate_Red/DefProt"/>
</dbReference>
<dbReference type="EnsemblMetazoa" id="XM_038213342.1">
    <property type="protein sequence ID" value="XP_038069270.1"/>
    <property type="gene ID" value="LOC119738446"/>
</dbReference>
<dbReference type="Proteomes" id="UP000887568">
    <property type="component" value="Unplaced"/>
</dbReference>
<dbReference type="GeneID" id="119738446"/>